<keyword evidence="4" id="KW-0325">Glycoprotein</keyword>
<dbReference type="SMART" id="SM00656">
    <property type="entry name" value="Amb_all"/>
    <property type="match status" value="1"/>
</dbReference>
<proteinExistence type="inferred from homology"/>
<keyword evidence="3" id="KW-1015">Disulfide bond</keyword>
<comment type="similarity">
    <text evidence="1 9">Belongs to the polysaccharide lyase 1 family.</text>
</comment>
<keyword evidence="9" id="KW-0119">Carbohydrate metabolism</keyword>
<keyword evidence="13" id="KW-1185">Reference proteome</keyword>
<protein>
    <recommendedName>
        <fullName evidence="8">pectin lyase</fullName>
        <ecNumber evidence="8">4.2.2.10</ecNumber>
    </recommendedName>
</protein>
<dbReference type="InterPro" id="IPR002022">
    <property type="entry name" value="Pec_lyase"/>
</dbReference>
<evidence type="ECO:0000256" key="10">
    <source>
        <dbReference type="SAM" id="MobiDB-lite"/>
    </source>
</evidence>
<dbReference type="GO" id="GO:0030570">
    <property type="term" value="F:pectate lyase activity"/>
    <property type="evidence" value="ECO:0007669"/>
    <property type="project" value="InterPro"/>
</dbReference>
<feature type="domain" description="Pectate lyase" evidence="11">
    <location>
        <begin position="27"/>
        <end position="236"/>
    </location>
</feature>
<comment type="subcellular location">
    <subcellularLocation>
        <location evidence="9">Secreted</location>
    </subcellularLocation>
</comment>
<dbReference type="GO" id="GO:0000272">
    <property type="term" value="P:polysaccharide catabolic process"/>
    <property type="evidence" value="ECO:0007669"/>
    <property type="project" value="UniProtKB-KW"/>
</dbReference>
<comment type="caution">
    <text evidence="12">The sequence shown here is derived from an EMBL/GenBank/DDBJ whole genome shotgun (WGS) entry which is preliminary data.</text>
</comment>
<dbReference type="OrthoDB" id="1637350at2759"/>
<sequence>MIDKTFDFIGSEGSVTETGCRRTGNNCANDQDWIEKTCDSSKTPVSVTYDKVGTSGMPVGSNKSIVGVGNKGVLKGKGLILKSGSKNVIIQNIHMTELNPKYVWGGDAIGLEGNDGVWIDHCKISRVGRQMIVTHYDACRVTISNTEFDGRTDWSSGCNKKHYWTAMIYGDDVKLTLDRNWFHDLSGRAPKIGGSGSMTVQAVNNYFSSVGRHDFDIGTGASVLIEGNRFENVDTPITSDSASAGGATFNVPDTDSQSTSSSYLGRKCVTNALTNSGAWTSLKSTKPLQDLANNKDYLVNPLQIGYVKGEVTGNAGIGKIGN</sequence>
<evidence type="ECO:0000256" key="8">
    <source>
        <dbReference type="ARBA" id="ARBA00039082"/>
    </source>
</evidence>
<dbReference type="AlphaFoldDB" id="A0A8H4N6F7"/>
<dbReference type="InterPro" id="IPR012334">
    <property type="entry name" value="Pectin_lyas_fold"/>
</dbReference>
<dbReference type="Gene3D" id="2.160.20.10">
    <property type="entry name" value="Single-stranded right-handed beta-helix, Pectin lyase-like"/>
    <property type="match status" value="1"/>
</dbReference>
<comment type="catalytic activity">
    <reaction evidence="6">
        <text>Eliminative cleavage of (1-&gt;4)-alpha-D-galacturonan methyl ester to give oligosaccharides with 4-deoxy-6-O-methyl-alpha-D-galact-4-enuronosyl groups at their non-reducing ends.</text>
        <dbReference type="EC" id="4.2.2.10"/>
    </reaction>
</comment>
<reference evidence="12" key="1">
    <citation type="submission" date="2020-04" db="EMBL/GenBank/DDBJ databases">
        <title>Genome Assembly and Annotation of Botryosphaeria dothidea sdau 11-99, a Latent Pathogen of Apple Fruit Ring Rot in China.</title>
        <authorList>
            <person name="Yu C."/>
            <person name="Diao Y."/>
            <person name="Lu Q."/>
            <person name="Zhao J."/>
            <person name="Cui S."/>
            <person name="Peng C."/>
            <person name="He B."/>
            <person name="Liu H."/>
        </authorList>
    </citation>
    <scope>NUCLEOTIDE SEQUENCE [LARGE SCALE GENOMIC DNA]</scope>
    <source>
        <strain evidence="12">Sdau11-99</strain>
    </source>
</reference>
<dbReference type="InterPro" id="IPR045032">
    <property type="entry name" value="PEL"/>
</dbReference>
<keyword evidence="9" id="KW-0964">Secreted</keyword>
<dbReference type="PANTHER" id="PTHR31683">
    <property type="entry name" value="PECTATE LYASE 18-RELATED"/>
    <property type="match status" value="1"/>
</dbReference>
<feature type="compositionally biased region" description="Polar residues" evidence="10">
    <location>
        <begin position="251"/>
        <end position="262"/>
    </location>
</feature>
<dbReference type="InterPro" id="IPR011050">
    <property type="entry name" value="Pectin_lyase_fold/virulence"/>
</dbReference>
<keyword evidence="5 9" id="KW-0456">Lyase</keyword>
<evidence type="ECO:0000256" key="1">
    <source>
        <dbReference type="ARBA" id="ARBA00010980"/>
    </source>
</evidence>
<evidence type="ECO:0000259" key="11">
    <source>
        <dbReference type="SMART" id="SM00656"/>
    </source>
</evidence>
<keyword evidence="9" id="KW-0624">Polysaccharide degradation</keyword>
<name>A0A8H4N6F7_9PEZI</name>
<evidence type="ECO:0000256" key="6">
    <source>
        <dbReference type="ARBA" id="ARBA00036818"/>
    </source>
</evidence>
<dbReference type="PANTHER" id="PTHR31683:SF67">
    <property type="entry name" value="PECTIN LYASE F-RELATED"/>
    <property type="match status" value="1"/>
</dbReference>
<evidence type="ECO:0000256" key="3">
    <source>
        <dbReference type="ARBA" id="ARBA00023157"/>
    </source>
</evidence>
<dbReference type="SUPFAM" id="SSF51126">
    <property type="entry name" value="Pectin lyase-like"/>
    <property type="match status" value="1"/>
</dbReference>
<evidence type="ECO:0000256" key="9">
    <source>
        <dbReference type="RuleBase" id="RU361173"/>
    </source>
</evidence>
<dbReference type="GO" id="GO:0005576">
    <property type="term" value="C:extracellular region"/>
    <property type="evidence" value="ECO:0007669"/>
    <property type="project" value="UniProtKB-SubCell"/>
</dbReference>
<comment type="function">
    <text evidence="7">Pectinolytic enzymes consist of four classes of enzymes: pectin lyase, polygalacturonase, pectin methylesterase and rhamnogalacturonase. Among pectinolytic enzymes, pectin lyase is the most important in depolymerization of pectin, since it cleaves internal glycosidic bonds of highly methylated pectins.</text>
</comment>
<dbReference type="Proteomes" id="UP000572817">
    <property type="component" value="Unassembled WGS sequence"/>
</dbReference>
<evidence type="ECO:0000313" key="13">
    <source>
        <dbReference type="Proteomes" id="UP000572817"/>
    </source>
</evidence>
<dbReference type="Pfam" id="PF00544">
    <property type="entry name" value="Pectate_lyase_4"/>
    <property type="match status" value="1"/>
</dbReference>
<evidence type="ECO:0000256" key="5">
    <source>
        <dbReference type="ARBA" id="ARBA00023239"/>
    </source>
</evidence>
<evidence type="ECO:0000256" key="4">
    <source>
        <dbReference type="ARBA" id="ARBA00023180"/>
    </source>
</evidence>
<evidence type="ECO:0000313" key="12">
    <source>
        <dbReference type="EMBL" id="KAF4310795.1"/>
    </source>
</evidence>
<accession>A0A8H4N6F7</accession>
<feature type="region of interest" description="Disordered" evidence="10">
    <location>
        <begin position="241"/>
        <end position="262"/>
    </location>
</feature>
<evidence type="ECO:0000256" key="2">
    <source>
        <dbReference type="ARBA" id="ARBA00022729"/>
    </source>
</evidence>
<dbReference type="EMBL" id="WWBZ02000013">
    <property type="protein sequence ID" value="KAF4310795.1"/>
    <property type="molecule type" value="Genomic_DNA"/>
</dbReference>
<gene>
    <name evidence="12" type="ORF">GTA08_BOTSDO13658</name>
</gene>
<dbReference type="EC" id="4.2.2.10" evidence="8"/>
<evidence type="ECO:0000256" key="7">
    <source>
        <dbReference type="ARBA" id="ARBA00037631"/>
    </source>
</evidence>
<keyword evidence="2" id="KW-0732">Signal</keyword>
<organism evidence="12 13">
    <name type="scientific">Botryosphaeria dothidea</name>
    <dbReference type="NCBI Taxonomy" id="55169"/>
    <lineage>
        <taxon>Eukaryota</taxon>
        <taxon>Fungi</taxon>
        <taxon>Dikarya</taxon>
        <taxon>Ascomycota</taxon>
        <taxon>Pezizomycotina</taxon>
        <taxon>Dothideomycetes</taxon>
        <taxon>Dothideomycetes incertae sedis</taxon>
        <taxon>Botryosphaeriales</taxon>
        <taxon>Botryosphaeriaceae</taxon>
        <taxon>Botryosphaeria</taxon>
    </lineage>
</organism>
<dbReference type="GO" id="GO:0047490">
    <property type="term" value="F:pectin lyase activity"/>
    <property type="evidence" value="ECO:0007669"/>
    <property type="project" value="UniProtKB-EC"/>
</dbReference>